<dbReference type="PANTHER" id="PTHR47962:SF5">
    <property type="entry name" value="ATP-DEPENDENT HELICASE LHR-RELATED"/>
    <property type="match status" value="1"/>
</dbReference>
<dbReference type="InterPro" id="IPR052511">
    <property type="entry name" value="ATP-dep_Helicase"/>
</dbReference>
<sequence length="216" mass="23651">MTPESSFVDRLRLGLIRSIAMIDLLLEGWCEPPKPQALHLSTLVHQILSVIAQRGGASASVVYNVLCREGPFRKVTTEVFADVLRAIGHPETGLIEQVGSGLLLLGPAGEKLVEHYSFYAVFQTPEEFRLVAEGRDLGTLPIDNVLAPGMLLIFSGRRWVVQEIHDREKVIVVKPAKAGVPPVFGGDAGDIHDKVIDRMFAVLEGIPAQLTWIQSL</sequence>
<dbReference type="Proteomes" id="UP001596353">
    <property type="component" value="Unassembled WGS sequence"/>
</dbReference>
<dbReference type="PANTHER" id="PTHR47962">
    <property type="entry name" value="ATP-DEPENDENT HELICASE LHR-RELATED-RELATED"/>
    <property type="match status" value="1"/>
</dbReference>
<evidence type="ECO:0000313" key="1">
    <source>
        <dbReference type="EMBL" id="MFC6763223.1"/>
    </source>
</evidence>
<organism evidence="1 2">
    <name type="scientific">Sulfitobacter porphyrae</name>
    <dbReference type="NCBI Taxonomy" id="1246864"/>
    <lineage>
        <taxon>Bacteria</taxon>
        <taxon>Pseudomonadati</taxon>
        <taxon>Pseudomonadota</taxon>
        <taxon>Alphaproteobacteria</taxon>
        <taxon>Rhodobacterales</taxon>
        <taxon>Roseobacteraceae</taxon>
        <taxon>Sulfitobacter</taxon>
    </lineage>
</organism>
<evidence type="ECO:0000313" key="2">
    <source>
        <dbReference type="Proteomes" id="UP001596353"/>
    </source>
</evidence>
<protein>
    <submittedName>
        <fullName evidence="1">Uncharacterized protein</fullName>
    </submittedName>
</protein>
<name>A0ABW2BEN2_9RHOB</name>
<proteinExistence type="predicted"/>
<comment type="caution">
    <text evidence="1">The sequence shown here is derived from an EMBL/GenBank/DDBJ whole genome shotgun (WGS) entry which is preliminary data.</text>
</comment>
<reference evidence="2" key="1">
    <citation type="journal article" date="2019" name="Int. J. Syst. Evol. Microbiol.">
        <title>The Global Catalogue of Microorganisms (GCM) 10K type strain sequencing project: providing services to taxonomists for standard genome sequencing and annotation.</title>
        <authorList>
            <consortium name="The Broad Institute Genomics Platform"/>
            <consortium name="The Broad Institute Genome Sequencing Center for Infectious Disease"/>
            <person name="Wu L."/>
            <person name="Ma J."/>
        </authorList>
    </citation>
    <scope>NUCLEOTIDE SEQUENCE [LARGE SCALE GENOMIC DNA]</scope>
    <source>
        <strain evidence="2">CCUG 66188</strain>
    </source>
</reference>
<dbReference type="EMBL" id="JBHSWG010000009">
    <property type="protein sequence ID" value="MFC6763223.1"/>
    <property type="molecule type" value="Genomic_DNA"/>
</dbReference>
<gene>
    <name evidence="1" type="ORF">ACFQFQ_32285</name>
</gene>
<accession>A0ABW2BEN2</accession>
<keyword evidence="2" id="KW-1185">Reference proteome</keyword>